<dbReference type="PANTHER" id="PTHR30576">
    <property type="entry name" value="COLANIC BIOSYNTHESIS UDP-GLUCOSE LIPID CARRIER TRANSFERASE"/>
    <property type="match status" value="1"/>
</dbReference>
<evidence type="ECO:0000256" key="6">
    <source>
        <dbReference type="ARBA" id="ARBA00023136"/>
    </source>
</evidence>
<dbReference type="InterPro" id="IPR003362">
    <property type="entry name" value="Bact_transf"/>
</dbReference>
<evidence type="ECO:0000256" key="2">
    <source>
        <dbReference type="ARBA" id="ARBA00006464"/>
    </source>
</evidence>
<dbReference type="InterPro" id="IPR017475">
    <property type="entry name" value="EPS_sugar_tfrase"/>
</dbReference>
<dbReference type="NCBIfam" id="TIGR03025">
    <property type="entry name" value="EPS_sugtrans"/>
    <property type="match status" value="1"/>
</dbReference>
<evidence type="ECO:0000313" key="9">
    <source>
        <dbReference type="EMBL" id="GGP01736.1"/>
    </source>
</evidence>
<evidence type="ECO:0000313" key="10">
    <source>
        <dbReference type="Proteomes" id="UP000620064"/>
    </source>
</evidence>
<dbReference type="PANTHER" id="PTHR30576:SF0">
    <property type="entry name" value="UNDECAPRENYL-PHOSPHATE N-ACETYLGALACTOSAMINYL 1-PHOSPHATE TRANSFERASE-RELATED"/>
    <property type="match status" value="1"/>
</dbReference>
<gene>
    <name evidence="9" type="ORF">GCM10010992_03310</name>
</gene>
<dbReference type="Pfam" id="PF02397">
    <property type="entry name" value="Bac_transf"/>
    <property type="match status" value="1"/>
</dbReference>
<organism evidence="9 10">
    <name type="scientific">Cloacibacterium rupense</name>
    <dbReference type="NCBI Taxonomy" id="517423"/>
    <lineage>
        <taxon>Bacteria</taxon>
        <taxon>Pseudomonadati</taxon>
        <taxon>Bacteroidota</taxon>
        <taxon>Flavobacteriia</taxon>
        <taxon>Flavobacteriales</taxon>
        <taxon>Weeksellaceae</taxon>
    </lineage>
</organism>
<evidence type="ECO:0000256" key="7">
    <source>
        <dbReference type="SAM" id="Phobius"/>
    </source>
</evidence>
<protein>
    <recommendedName>
        <fullName evidence="8">Bacterial sugar transferase domain-containing protein</fullName>
    </recommendedName>
</protein>
<feature type="domain" description="Bacterial sugar transferase" evidence="8">
    <location>
        <begin position="143"/>
        <end position="328"/>
    </location>
</feature>
<evidence type="ECO:0000256" key="1">
    <source>
        <dbReference type="ARBA" id="ARBA00004141"/>
    </source>
</evidence>
<comment type="caution">
    <text evidence="9">The sequence shown here is derived from an EMBL/GenBank/DDBJ whole genome shotgun (WGS) entry which is preliminary data.</text>
</comment>
<dbReference type="Proteomes" id="UP000620064">
    <property type="component" value="Unassembled WGS sequence"/>
</dbReference>
<dbReference type="EMBL" id="BMLV01000001">
    <property type="protein sequence ID" value="GGP01736.1"/>
    <property type="molecule type" value="Genomic_DNA"/>
</dbReference>
<sequence>MFTLRKRLRKRISKSINTVLIGKNNFTDFILSNPEISESMGIKGYYTIDESEDEHYYIGNLDLLFDDLISKKIDNIVLCDDGIDEKTCNEILLIANKKMIRTYLIPDFKHLSYNVNSLNMQHGIPIIKSMPEPLDNYENQLIKRTFDILFSSFVIIFILSWLTPIIALLIKLESRGPVFFTQERSGLKNQTFHCLKFRSMRLNREAHRKMATKNDERVTKIGSFLRKTSLDELPQFINVFIGNMSVVGPRPHMVEQTKKYSKILDQYMVRHFIKPGITGWAQVMGARGEIYTDEDMHNRIEKDIWYIQNWSLFLDFKIIFLTVVNVIKGDKQAY</sequence>
<evidence type="ECO:0000259" key="8">
    <source>
        <dbReference type="Pfam" id="PF02397"/>
    </source>
</evidence>
<keyword evidence="6 7" id="KW-0472">Membrane</keyword>
<accession>A0ABQ2NHD7</accession>
<keyword evidence="10" id="KW-1185">Reference proteome</keyword>
<proteinExistence type="inferred from homology"/>
<keyword evidence="5 7" id="KW-1133">Transmembrane helix</keyword>
<keyword evidence="4 7" id="KW-0812">Transmembrane</keyword>
<keyword evidence="3" id="KW-0808">Transferase</keyword>
<evidence type="ECO:0000256" key="3">
    <source>
        <dbReference type="ARBA" id="ARBA00022679"/>
    </source>
</evidence>
<reference evidence="10" key="1">
    <citation type="journal article" date="2019" name="Int. J. Syst. Evol. Microbiol.">
        <title>The Global Catalogue of Microorganisms (GCM) 10K type strain sequencing project: providing services to taxonomists for standard genome sequencing and annotation.</title>
        <authorList>
            <consortium name="The Broad Institute Genomics Platform"/>
            <consortium name="The Broad Institute Genome Sequencing Center for Infectious Disease"/>
            <person name="Wu L."/>
            <person name="Ma J."/>
        </authorList>
    </citation>
    <scope>NUCLEOTIDE SEQUENCE [LARGE SCALE GENOMIC DNA]</scope>
    <source>
        <strain evidence="10">CGMCC 1.7656</strain>
    </source>
</reference>
<comment type="subcellular location">
    <subcellularLocation>
        <location evidence="1">Membrane</location>
        <topology evidence="1">Multi-pass membrane protein</topology>
    </subcellularLocation>
</comment>
<name>A0ABQ2NHD7_9FLAO</name>
<feature type="transmembrane region" description="Helical" evidence="7">
    <location>
        <begin position="148"/>
        <end position="170"/>
    </location>
</feature>
<evidence type="ECO:0000256" key="5">
    <source>
        <dbReference type="ARBA" id="ARBA00022989"/>
    </source>
</evidence>
<evidence type="ECO:0000256" key="4">
    <source>
        <dbReference type="ARBA" id="ARBA00022692"/>
    </source>
</evidence>
<comment type="similarity">
    <text evidence="2">Belongs to the bacterial sugar transferase family.</text>
</comment>